<evidence type="ECO:0000313" key="4">
    <source>
        <dbReference type="EMBL" id="GGQ90834.1"/>
    </source>
</evidence>
<dbReference type="SMART" id="SM00900">
    <property type="entry name" value="FMN_bind"/>
    <property type="match status" value="1"/>
</dbReference>
<keyword evidence="2" id="KW-1133">Transmembrane helix</keyword>
<gene>
    <name evidence="4" type="ORF">GCM10010251_01340</name>
</gene>
<feature type="region of interest" description="Disordered" evidence="1">
    <location>
        <begin position="39"/>
        <end position="82"/>
    </location>
</feature>
<evidence type="ECO:0000256" key="1">
    <source>
        <dbReference type="SAM" id="MobiDB-lite"/>
    </source>
</evidence>
<dbReference type="RefSeq" id="WP_184905736.1">
    <property type="nucleotide sequence ID" value="NZ_BMSX01000001.1"/>
</dbReference>
<dbReference type="InterPro" id="IPR007329">
    <property type="entry name" value="FMN-bd"/>
</dbReference>
<evidence type="ECO:0000259" key="3">
    <source>
        <dbReference type="SMART" id="SM00900"/>
    </source>
</evidence>
<reference evidence="4" key="1">
    <citation type="journal article" date="2014" name="Int. J. Syst. Evol. Microbiol.">
        <title>Complete genome sequence of Corynebacterium casei LMG S-19264T (=DSM 44701T), isolated from a smear-ripened cheese.</title>
        <authorList>
            <consortium name="US DOE Joint Genome Institute (JGI-PGF)"/>
            <person name="Walter F."/>
            <person name="Albersmeier A."/>
            <person name="Kalinowski J."/>
            <person name="Ruckert C."/>
        </authorList>
    </citation>
    <scope>NUCLEOTIDE SEQUENCE</scope>
    <source>
        <strain evidence="4">JCM 4346</strain>
    </source>
</reference>
<dbReference type="Proteomes" id="UP000658320">
    <property type="component" value="Unassembled WGS sequence"/>
</dbReference>
<accession>A0A918BTG4</accession>
<dbReference type="Gene3D" id="3.90.1010.20">
    <property type="match status" value="1"/>
</dbReference>
<feature type="compositionally biased region" description="Low complexity" evidence="1">
    <location>
        <begin position="45"/>
        <end position="82"/>
    </location>
</feature>
<dbReference type="GO" id="GO:0010181">
    <property type="term" value="F:FMN binding"/>
    <property type="evidence" value="ECO:0007669"/>
    <property type="project" value="InterPro"/>
</dbReference>
<comment type="caution">
    <text evidence="4">The sequence shown here is derived from an EMBL/GenBank/DDBJ whole genome shotgun (WGS) entry which is preliminary data.</text>
</comment>
<keyword evidence="5" id="KW-1185">Reference proteome</keyword>
<evidence type="ECO:0000256" key="2">
    <source>
        <dbReference type="SAM" id="Phobius"/>
    </source>
</evidence>
<dbReference type="GO" id="GO:0016020">
    <property type="term" value="C:membrane"/>
    <property type="evidence" value="ECO:0007669"/>
    <property type="project" value="InterPro"/>
</dbReference>
<keyword evidence="2" id="KW-0472">Membrane</keyword>
<protein>
    <submittedName>
        <fullName evidence="4">FMN-binding protein</fullName>
    </submittedName>
</protein>
<feature type="domain" description="FMN-binding" evidence="3">
    <location>
        <begin position="86"/>
        <end position="164"/>
    </location>
</feature>
<dbReference type="AlphaFoldDB" id="A0A918BTG4"/>
<evidence type="ECO:0000313" key="5">
    <source>
        <dbReference type="Proteomes" id="UP000658320"/>
    </source>
</evidence>
<keyword evidence="2" id="KW-0812">Transmembrane</keyword>
<feature type="transmembrane region" description="Helical" evidence="2">
    <location>
        <begin position="12"/>
        <end position="30"/>
    </location>
</feature>
<dbReference type="EMBL" id="BMSX01000001">
    <property type="protein sequence ID" value="GGQ90834.1"/>
    <property type="molecule type" value="Genomic_DNA"/>
</dbReference>
<dbReference type="Pfam" id="PF04205">
    <property type="entry name" value="FMN_bind"/>
    <property type="match status" value="1"/>
</dbReference>
<organism evidence="4 5">
    <name type="scientific">Streptomyces aurantiogriseus</name>
    <dbReference type="NCBI Taxonomy" id="66870"/>
    <lineage>
        <taxon>Bacteria</taxon>
        <taxon>Bacillati</taxon>
        <taxon>Actinomycetota</taxon>
        <taxon>Actinomycetes</taxon>
        <taxon>Kitasatosporales</taxon>
        <taxon>Streptomycetaceae</taxon>
        <taxon>Streptomyces</taxon>
    </lineage>
</organism>
<sequence length="166" mass="17017">MHPLKRTSPLRRIVLASAATVSGMVLLLSLKPHSPPGITVAAPVPAGTGEASSGPGASSDSGVPTSPGSGSTETGTKTVTGDAVDTIWGPVQVRITVQDGKITEADAVTYPKADPLEEQLNEYAVQQLNQETLTAQSADIDVVSGATYTSQGYQQSLQSALDAAMR</sequence>
<reference evidence="4" key="2">
    <citation type="submission" date="2020-09" db="EMBL/GenBank/DDBJ databases">
        <authorList>
            <person name="Sun Q."/>
            <person name="Ohkuma M."/>
        </authorList>
    </citation>
    <scope>NUCLEOTIDE SEQUENCE</scope>
    <source>
        <strain evidence="4">JCM 4346</strain>
    </source>
</reference>
<name>A0A918BTG4_9ACTN</name>
<proteinExistence type="predicted"/>